<reference evidence="2" key="1">
    <citation type="submission" date="2025-08" db="UniProtKB">
        <authorList>
            <consortium name="Ensembl"/>
        </authorList>
    </citation>
    <scope>IDENTIFICATION</scope>
</reference>
<accession>A0A3B3S3X0</accession>
<dbReference type="Pfam" id="PF00789">
    <property type="entry name" value="UBX"/>
    <property type="match status" value="1"/>
</dbReference>
<organism evidence="2 3">
    <name type="scientific">Paramormyrops kingsleyae</name>
    <dbReference type="NCBI Taxonomy" id="1676925"/>
    <lineage>
        <taxon>Eukaryota</taxon>
        <taxon>Metazoa</taxon>
        <taxon>Chordata</taxon>
        <taxon>Craniata</taxon>
        <taxon>Vertebrata</taxon>
        <taxon>Euteleostomi</taxon>
        <taxon>Actinopterygii</taxon>
        <taxon>Neopterygii</taxon>
        <taxon>Teleostei</taxon>
        <taxon>Osteoglossocephala</taxon>
        <taxon>Osteoglossomorpha</taxon>
        <taxon>Osteoglossiformes</taxon>
        <taxon>Mormyridae</taxon>
        <taxon>Paramormyrops</taxon>
    </lineage>
</organism>
<evidence type="ECO:0000259" key="1">
    <source>
        <dbReference type="PROSITE" id="PS50033"/>
    </source>
</evidence>
<dbReference type="CDD" id="cd17076">
    <property type="entry name" value="UBX_UBXN10"/>
    <property type="match status" value="1"/>
</dbReference>
<dbReference type="GeneTree" id="ENSGT00390000012939"/>
<dbReference type="Ensembl" id="ENSPKIT00000005950.1">
    <property type="protein sequence ID" value="ENSPKIP00000025223.1"/>
    <property type="gene ID" value="ENSPKIG00000008174.1"/>
</dbReference>
<dbReference type="Gene3D" id="3.10.20.90">
    <property type="entry name" value="Phosphatidylinositol 3-kinase Catalytic Subunit, Chain A, domain 1"/>
    <property type="match status" value="1"/>
</dbReference>
<dbReference type="PROSITE" id="PS50033">
    <property type="entry name" value="UBX"/>
    <property type="match status" value="1"/>
</dbReference>
<dbReference type="AlphaFoldDB" id="A0A3B3S3X0"/>
<dbReference type="STRING" id="1676925.ENSPKIP00000025223"/>
<evidence type="ECO:0000313" key="2">
    <source>
        <dbReference type="Ensembl" id="ENSPKIP00000025223.1"/>
    </source>
</evidence>
<dbReference type="Proteomes" id="UP000261540">
    <property type="component" value="Unplaced"/>
</dbReference>
<dbReference type="InterPro" id="IPR001012">
    <property type="entry name" value="UBX_dom"/>
</dbReference>
<sequence length="224" mass="24651">MHVTRPKSSKGRCRPAVSHAYSVGGVSYHNVPGLPRTSSLAHEKASSSVHLLSHSHSLLKQTSVVSVDEVTELLQNTPTPPALTLNRYRVLPSIEKRHTSGDMPFQGMEEKASRLSRSDHLFKKGHLAALPLETPDGIYGGLLLAIRSPSGRRFQQHFHSSETLQTVLAAAEARYGTKYEDSIIETMDVPRMSFTDLTQTLAESGIRNRSVVCITQEYSSTDSL</sequence>
<keyword evidence="3" id="KW-1185">Reference proteome</keyword>
<protein>
    <submittedName>
        <fullName evidence="2">UBX domain protein 10</fullName>
    </submittedName>
</protein>
<dbReference type="InterPro" id="IPR029071">
    <property type="entry name" value="Ubiquitin-like_domsf"/>
</dbReference>
<reference evidence="2" key="2">
    <citation type="submission" date="2025-09" db="UniProtKB">
        <authorList>
            <consortium name="Ensembl"/>
        </authorList>
    </citation>
    <scope>IDENTIFICATION</scope>
</reference>
<feature type="domain" description="UBX" evidence="1">
    <location>
        <begin position="144"/>
        <end position="214"/>
    </location>
</feature>
<dbReference type="GO" id="GO:0061371">
    <property type="term" value="P:determination of heart left/right asymmetry"/>
    <property type="evidence" value="ECO:0007669"/>
    <property type="project" value="Ensembl"/>
</dbReference>
<evidence type="ECO:0000313" key="3">
    <source>
        <dbReference type="Proteomes" id="UP000261540"/>
    </source>
</evidence>
<dbReference type="SUPFAM" id="SSF54236">
    <property type="entry name" value="Ubiquitin-like"/>
    <property type="match status" value="1"/>
</dbReference>
<proteinExistence type="predicted"/>
<name>A0A3B3S3X0_9TELE</name>